<evidence type="ECO:0000256" key="5">
    <source>
        <dbReference type="ARBA" id="ARBA00060793"/>
    </source>
</evidence>
<keyword evidence="9" id="KW-1185">Reference proteome</keyword>
<dbReference type="Pfam" id="PF02441">
    <property type="entry name" value="Flavoprotein"/>
    <property type="match status" value="1"/>
</dbReference>
<reference evidence="8" key="1">
    <citation type="submission" date="2020-07" db="EMBL/GenBank/DDBJ databases">
        <title>Methanobacterium. sp. MethCan genome.</title>
        <authorList>
            <person name="Postec A."/>
            <person name="Quemeneur M."/>
        </authorList>
    </citation>
    <scope>NUCLEOTIDE SEQUENCE</scope>
    <source>
        <strain evidence="8">MethCAN</strain>
    </source>
</reference>
<dbReference type="InterPro" id="IPR004507">
    <property type="entry name" value="UbiX-like"/>
</dbReference>
<name>A0A8T8K8G9_9EURY</name>
<comment type="similarity">
    <text evidence="5 6">Belongs to the UbiX/PAD1 family.</text>
</comment>
<gene>
    <name evidence="6" type="primary">ubiX</name>
    <name evidence="8" type="ORF">HYG87_10325</name>
</gene>
<dbReference type="GeneID" id="64821164"/>
<keyword evidence="4 6" id="KW-0808">Transferase</keyword>
<protein>
    <recommendedName>
        <fullName evidence="6">Flavin prenyltransferase UbiX</fullName>
        <ecNumber evidence="6">2.5.1.129</ecNumber>
    </recommendedName>
</protein>
<dbReference type="EMBL" id="CP058560">
    <property type="protein sequence ID" value="QUH24122.1"/>
    <property type="molecule type" value="Genomic_DNA"/>
</dbReference>
<evidence type="ECO:0000256" key="2">
    <source>
        <dbReference type="ARBA" id="ARBA00022630"/>
    </source>
</evidence>
<dbReference type="Gene3D" id="3.40.50.1950">
    <property type="entry name" value="Flavin prenyltransferase-like"/>
    <property type="match status" value="1"/>
</dbReference>
<dbReference type="NCBIfam" id="TIGR00421">
    <property type="entry name" value="ubiX_pad"/>
    <property type="match status" value="1"/>
</dbReference>
<dbReference type="NCBIfam" id="NF004685">
    <property type="entry name" value="PRK06029.1"/>
    <property type="match status" value="1"/>
</dbReference>
<keyword evidence="1 6" id="KW-0637">Prenyltransferase</keyword>
<comment type="catalytic activity">
    <reaction evidence="6">
        <text>dimethylallyl phosphate + FMNH2 = prenylated FMNH2 + phosphate</text>
        <dbReference type="Rhea" id="RHEA:37743"/>
        <dbReference type="ChEBI" id="CHEBI:43474"/>
        <dbReference type="ChEBI" id="CHEBI:57618"/>
        <dbReference type="ChEBI" id="CHEBI:87467"/>
        <dbReference type="ChEBI" id="CHEBI:88052"/>
        <dbReference type="EC" id="2.5.1.129"/>
    </reaction>
</comment>
<evidence type="ECO:0000259" key="7">
    <source>
        <dbReference type="Pfam" id="PF02441"/>
    </source>
</evidence>
<evidence type="ECO:0000256" key="6">
    <source>
        <dbReference type="HAMAP-Rule" id="MF_01984"/>
    </source>
</evidence>
<feature type="binding site" evidence="6">
    <location>
        <begin position="85"/>
        <end position="88"/>
    </location>
    <ligand>
        <name>FMN</name>
        <dbReference type="ChEBI" id="CHEBI:58210"/>
    </ligand>
</feature>
<sequence length="186" mass="20714">MIIVAITGASGIIYGLKVLEALKERKIDTALVITDPARIILEYELDLKIEDLKNKATCYYEASDLTSSINSGSFKFESMVIVPCTMKTLSAIATGYASNSITRAADVALKERRKLVLVPRETPLRSIHLENMLEISREGGIILPAMPGFYHRPENLDDMANFIAGKILDVLEIEHDLFLRWSGDEI</sequence>
<dbReference type="PANTHER" id="PTHR43374:SF1">
    <property type="entry name" value="FLAVIN PRENYLTRANSFERASE PAD1, MITOCHONDRIAL"/>
    <property type="match status" value="1"/>
</dbReference>
<feature type="binding site" evidence="6">
    <location>
        <position position="166"/>
    </location>
    <ligand>
        <name>dimethylallyl phosphate</name>
        <dbReference type="ChEBI" id="CHEBI:88052"/>
    </ligand>
</feature>
<feature type="domain" description="Flavoprotein" evidence="7">
    <location>
        <begin position="2"/>
        <end position="171"/>
    </location>
</feature>
<dbReference type="KEGG" id="meme:HYG87_10325"/>
<dbReference type="Proteomes" id="UP000681041">
    <property type="component" value="Chromosome"/>
</dbReference>
<comment type="caution">
    <text evidence="6">Lacks conserved residue(s) required for the propagation of feature annotation.</text>
</comment>
<dbReference type="RefSeq" id="WP_211533079.1">
    <property type="nucleotide sequence ID" value="NZ_CP058560.1"/>
</dbReference>
<dbReference type="FunFam" id="3.40.50.1950:FF:000001">
    <property type="entry name" value="Flavin prenyltransferase UbiX"/>
    <property type="match status" value="1"/>
</dbReference>
<dbReference type="PANTHER" id="PTHR43374">
    <property type="entry name" value="FLAVIN PRENYLTRANSFERASE"/>
    <property type="match status" value="1"/>
</dbReference>
<organism evidence="8 9">
    <name type="scientific">Methanobacterium alkalithermotolerans</name>
    <dbReference type="NCBI Taxonomy" id="2731220"/>
    <lineage>
        <taxon>Archaea</taxon>
        <taxon>Methanobacteriati</taxon>
        <taxon>Methanobacteriota</taxon>
        <taxon>Methanomada group</taxon>
        <taxon>Methanobacteria</taxon>
        <taxon>Methanobacteriales</taxon>
        <taxon>Methanobacteriaceae</taxon>
        <taxon>Methanobacterium</taxon>
    </lineage>
</organism>
<dbReference type="InterPro" id="IPR003382">
    <property type="entry name" value="Flavoprotein"/>
</dbReference>
<evidence type="ECO:0000313" key="9">
    <source>
        <dbReference type="Proteomes" id="UP000681041"/>
    </source>
</evidence>
<evidence type="ECO:0000256" key="1">
    <source>
        <dbReference type="ARBA" id="ARBA00022602"/>
    </source>
</evidence>
<feature type="binding site" evidence="6">
    <location>
        <begin position="8"/>
        <end position="10"/>
    </location>
    <ligand>
        <name>FMN</name>
        <dbReference type="ChEBI" id="CHEBI:58210"/>
    </ligand>
</feature>
<dbReference type="AlphaFoldDB" id="A0A8T8K8G9"/>
<dbReference type="GO" id="GO:0106141">
    <property type="term" value="F:flavin prenyltransferase activity"/>
    <property type="evidence" value="ECO:0007669"/>
    <property type="project" value="UniProtKB-EC"/>
</dbReference>
<keyword evidence="2 6" id="KW-0285">Flavoprotein</keyword>
<dbReference type="GO" id="GO:0016831">
    <property type="term" value="F:carboxy-lyase activity"/>
    <property type="evidence" value="ECO:0007669"/>
    <property type="project" value="TreeGrafter"/>
</dbReference>
<comment type="function">
    <text evidence="6">Flavin prenyltransferase that catalyzes the synthesis of the prenylated FMN cofactor (prenyl-FMN) for 4-hydroxy-3-polyprenylbenzoic acid decarboxylase UbiD. The prenyltransferase is metal-independent and links a dimethylallyl moiety from dimethylallyl monophosphate (DMAP) to the flavin N5 and C6 atoms of FMN.</text>
</comment>
<dbReference type="EC" id="2.5.1.129" evidence="6"/>
<feature type="binding site" evidence="6">
    <location>
        <position position="120"/>
    </location>
    <ligand>
        <name>FMN</name>
        <dbReference type="ChEBI" id="CHEBI:58210"/>
    </ligand>
</feature>
<evidence type="ECO:0000313" key="8">
    <source>
        <dbReference type="EMBL" id="QUH24122.1"/>
    </source>
</evidence>
<proteinExistence type="inferred from homology"/>
<evidence type="ECO:0000256" key="4">
    <source>
        <dbReference type="ARBA" id="ARBA00022679"/>
    </source>
</evidence>
<evidence type="ECO:0000256" key="3">
    <source>
        <dbReference type="ARBA" id="ARBA00022643"/>
    </source>
</evidence>
<feature type="binding site" evidence="6">
    <location>
        <position position="150"/>
    </location>
    <ligand>
        <name>dimethylallyl phosphate</name>
        <dbReference type="ChEBI" id="CHEBI:88052"/>
    </ligand>
</feature>
<accession>A0A8T8K8G9</accession>
<dbReference type="SUPFAM" id="SSF52507">
    <property type="entry name" value="Homo-oligomeric flavin-containing Cys decarboxylases, HFCD"/>
    <property type="match status" value="1"/>
</dbReference>
<keyword evidence="3 6" id="KW-0288">FMN</keyword>
<dbReference type="InterPro" id="IPR036551">
    <property type="entry name" value="Flavin_trans-like"/>
</dbReference>
<dbReference type="OrthoDB" id="9540at2157"/>
<dbReference type="HAMAP" id="MF_01984">
    <property type="entry name" value="ubiX_pad"/>
    <property type="match status" value="1"/>
</dbReference>
<feature type="binding site" evidence="6">
    <location>
        <position position="34"/>
    </location>
    <ligand>
        <name>FMN</name>
        <dbReference type="ChEBI" id="CHEBI:58210"/>
    </ligand>
</feature>